<keyword evidence="1" id="KW-0472">Membrane</keyword>
<keyword evidence="3" id="KW-1185">Reference proteome</keyword>
<proteinExistence type="predicted"/>
<keyword evidence="1" id="KW-0812">Transmembrane</keyword>
<feature type="transmembrane region" description="Helical" evidence="1">
    <location>
        <begin position="23"/>
        <end position="43"/>
    </location>
</feature>
<organism evidence="2 3">
    <name type="scientific">Klebsiella michiganensis</name>
    <dbReference type="NCBI Taxonomy" id="1134687"/>
    <lineage>
        <taxon>Bacteria</taxon>
        <taxon>Pseudomonadati</taxon>
        <taxon>Pseudomonadota</taxon>
        <taxon>Gammaproteobacteria</taxon>
        <taxon>Enterobacterales</taxon>
        <taxon>Enterobacteriaceae</taxon>
        <taxon>Klebsiella/Raoultella group</taxon>
        <taxon>Klebsiella</taxon>
    </lineage>
</organism>
<gene>
    <name evidence="2" type="ORF">SK91_04796</name>
</gene>
<keyword evidence="1" id="KW-1133">Transmembrane helix</keyword>
<protein>
    <submittedName>
        <fullName evidence="2">Uncharacterized protein</fullName>
    </submittedName>
</protein>
<dbReference type="Proteomes" id="UP000036305">
    <property type="component" value="Unassembled WGS sequence"/>
</dbReference>
<name>A0ABR5G966_9ENTR</name>
<dbReference type="EMBL" id="LEUS01000027">
    <property type="protein sequence ID" value="KLY28185.1"/>
    <property type="molecule type" value="Genomic_DNA"/>
</dbReference>
<evidence type="ECO:0000313" key="2">
    <source>
        <dbReference type="EMBL" id="KLY28185.1"/>
    </source>
</evidence>
<evidence type="ECO:0000313" key="3">
    <source>
        <dbReference type="Proteomes" id="UP000036305"/>
    </source>
</evidence>
<sequence length="69" mass="8195">MFYCPFLFLVFNHFFIAKPEKYYLIRIVFCCFIVNFDHMVYFFNPYPAILQTSSSASVFPGELGDLFAR</sequence>
<comment type="caution">
    <text evidence="2">The sequence shown here is derived from an EMBL/GenBank/DDBJ whole genome shotgun (WGS) entry which is preliminary data.</text>
</comment>
<reference evidence="2 3" key="1">
    <citation type="submission" date="2015-06" db="EMBL/GenBank/DDBJ databases">
        <title>The Genome Sequence of None.</title>
        <authorList>
            <consortium name="The Broad Institute Genomics Platform"/>
            <consortium name="The Broad Institute Genome Sequencing Center for Infectious Disease"/>
            <person name="Earl A.M."/>
            <person name="Onderdonk A.B."/>
            <person name="Kirby J."/>
            <person name="Ferraro M.J."/>
            <person name="Huang S."/>
            <person name="Spencer M."/>
            <person name="Fodor A."/>
            <person name="Hooper D."/>
            <person name="Dekker J."/>
            <person name="O'Brien T."/>
            <person name="Quan V."/>
            <person name="Gombosev A."/>
            <person name="Delaney M."/>
            <person name="DuBois A."/>
            <person name="Ernst C."/>
            <person name="Kim D.S."/>
            <person name="Rossman W."/>
            <person name="Gohs F."/>
            <person name="Petruso H."/>
            <person name="Nozar T."/>
            <person name="Mougeot F."/>
            <person name="Manson-McGuire A."/>
            <person name="Young S."/>
            <person name="Abouelleil A."/>
            <person name="Cao P."/>
            <person name="Chapman S.B."/>
            <person name="Griggs A."/>
            <person name="Priest M."/>
            <person name="Shea T."/>
            <person name="Wortman I."/>
            <person name="Wortman J.R."/>
            <person name="Nusbaum C."/>
            <person name="Birren B."/>
        </authorList>
    </citation>
    <scope>NUCLEOTIDE SEQUENCE [LARGE SCALE GENOMIC DNA]</scope>
    <source>
        <strain evidence="2 3">MGH87</strain>
    </source>
</reference>
<accession>A0ABR5G966</accession>
<evidence type="ECO:0000256" key="1">
    <source>
        <dbReference type="SAM" id="Phobius"/>
    </source>
</evidence>